<evidence type="ECO:0000313" key="1">
    <source>
        <dbReference type="EMBL" id="SIS47497.1"/>
    </source>
</evidence>
<proteinExistence type="predicted"/>
<dbReference type="GO" id="GO:0003677">
    <property type="term" value="F:DNA binding"/>
    <property type="evidence" value="ECO:0007669"/>
    <property type="project" value="InterPro"/>
</dbReference>
<dbReference type="SUPFAM" id="SSF51306">
    <property type="entry name" value="LexA/Signal peptidase"/>
    <property type="match status" value="1"/>
</dbReference>
<dbReference type="InterPro" id="IPR039418">
    <property type="entry name" value="LexA-like"/>
</dbReference>
<sequence>MLTHADLWLAIDALARRHGYSVSGLAKAAGLDPTTFNKSKRISEGKLRWPSTESLSKILMVTNSSLSDLAGLIHSNDPAGTAPRTLPLIRLDHAEKAGVFTPHGTPDRAAPQWDAVTLPSDTDGSYALEVVGDALSPVYRDGDRLLLVPHDLASGFPLRRGDRVVLSLRDNGVRVCELLRQTATRLTVRPLGVADTPEEELDVRALWWLARVVWASQ</sequence>
<dbReference type="InterPro" id="IPR036286">
    <property type="entry name" value="LexA/Signal_pep-like_sf"/>
</dbReference>
<dbReference type="AlphaFoldDB" id="A0A1N7JDT5"/>
<dbReference type="EMBL" id="FTOA01000002">
    <property type="protein sequence ID" value="SIS47497.1"/>
    <property type="molecule type" value="Genomic_DNA"/>
</dbReference>
<name>A0A1N7JDT5_9PROT</name>
<protein>
    <submittedName>
        <fullName evidence="1">Phage repressor protein C, contains Cro/C1-type HTH and peptisase s24 domains</fullName>
    </submittedName>
</protein>
<dbReference type="Proteomes" id="UP000185678">
    <property type="component" value="Unassembled WGS sequence"/>
</dbReference>
<dbReference type="SUPFAM" id="SSF47413">
    <property type="entry name" value="lambda repressor-like DNA-binding domains"/>
    <property type="match status" value="1"/>
</dbReference>
<dbReference type="RefSeq" id="WP_076399055.1">
    <property type="nucleotide sequence ID" value="NZ_FTOA01000002.1"/>
</dbReference>
<reference evidence="1 2" key="1">
    <citation type="submission" date="2017-01" db="EMBL/GenBank/DDBJ databases">
        <authorList>
            <person name="Mah S.A."/>
            <person name="Swanson W.J."/>
            <person name="Moy G.W."/>
            <person name="Vacquier V.D."/>
        </authorList>
    </citation>
    <scope>NUCLEOTIDE SEQUENCE [LARGE SCALE GENOMIC DNA]</scope>
    <source>
        <strain evidence="1 2">DSM 11589</strain>
    </source>
</reference>
<dbReference type="STRING" id="80876.SAMN05421779_102144"/>
<keyword evidence="2" id="KW-1185">Reference proteome</keyword>
<dbReference type="OrthoDB" id="9792157at2"/>
<dbReference type="CDD" id="cd06529">
    <property type="entry name" value="S24_LexA-like"/>
    <property type="match status" value="1"/>
</dbReference>
<gene>
    <name evidence="1" type="ORF">SAMN05421779_102144</name>
</gene>
<evidence type="ECO:0000313" key="2">
    <source>
        <dbReference type="Proteomes" id="UP000185678"/>
    </source>
</evidence>
<dbReference type="InterPro" id="IPR010982">
    <property type="entry name" value="Lambda_DNA-bd_dom_sf"/>
</dbReference>
<organism evidence="1 2">
    <name type="scientific">Insolitispirillum peregrinum</name>
    <dbReference type="NCBI Taxonomy" id="80876"/>
    <lineage>
        <taxon>Bacteria</taxon>
        <taxon>Pseudomonadati</taxon>
        <taxon>Pseudomonadota</taxon>
        <taxon>Alphaproteobacteria</taxon>
        <taxon>Rhodospirillales</taxon>
        <taxon>Novispirillaceae</taxon>
        <taxon>Insolitispirillum</taxon>
    </lineage>
</organism>
<accession>A0A1N7JDT5</accession>